<dbReference type="HOGENOM" id="CLU_559171_0_0_1"/>
<dbReference type="SUPFAM" id="SSF143990">
    <property type="entry name" value="YbiA-like"/>
    <property type="match status" value="1"/>
</dbReference>
<organism>
    <name type="scientific">Serpula lacrymans var. lacrymans (strain S7.9)</name>
    <name type="common">Dry rot fungus</name>
    <dbReference type="NCBI Taxonomy" id="578457"/>
    <lineage>
        <taxon>Eukaryota</taxon>
        <taxon>Fungi</taxon>
        <taxon>Dikarya</taxon>
        <taxon>Basidiomycota</taxon>
        <taxon>Agaricomycotina</taxon>
        <taxon>Agaricomycetes</taxon>
        <taxon>Agaricomycetidae</taxon>
        <taxon>Boletales</taxon>
        <taxon>Coniophorineae</taxon>
        <taxon>Serpulaceae</taxon>
        <taxon>Serpula</taxon>
    </lineage>
</organism>
<dbReference type="RefSeq" id="XP_007322680.1">
    <property type="nucleotide sequence ID" value="XM_007322618.1"/>
</dbReference>
<dbReference type="Proteomes" id="UP000008064">
    <property type="component" value="Unassembled WGS sequence"/>
</dbReference>
<feature type="compositionally biased region" description="Polar residues" evidence="1">
    <location>
        <begin position="449"/>
        <end position="460"/>
    </location>
</feature>
<evidence type="ECO:0000256" key="1">
    <source>
        <dbReference type="SAM" id="MobiDB-lite"/>
    </source>
</evidence>
<feature type="compositionally biased region" description="Acidic residues" evidence="1">
    <location>
        <begin position="462"/>
        <end position="476"/>
    </location>
</feature>
<evidence type="ECO:0000313" key="3">
    <source>
        <dbReference type="EMBL" id="EGO20714.1"/>
    </source>
</evidence>
<gene>
    <name evidence="3" type="ORF">SERLADRAFT_477153</name>
</gene>
<feature type="region of interest" description="Disordered" evidence="1">
    <location>
        <begin position="330"/>
        <end position="406"/>
    </location>
</feature>
<proteinExistence type="predicted"/>
<dbReference type="AlphaFoldDB" id="F8P8F8"/>
<accession>F8P8F8</accession>
<feature type="region of interest" description="Disordered" evidence="1">
    <location>
        <begin position="449"/>
        <end position="488"/>
    </location>
</feature>
<dbReference type="EMBL" id="GL945440">
    <property type="protein sequence ID" value="EGO20714.1"/>
    <property type="molecule type" value="Genomic_DNA"/>
</dbReference>
<feature type="compositionally biased region" description="Low complexity" evidence="1">
    <location>
        <begin position="331"/>
        <end position="348"/>
    </location>
</feature>
<sequence>MQLFPNFVTRPPVDDAMEVDDRISPSASYPSSDSHDYSPSVKRILFYDRNDPYYGFTNFSAHTVNYKGKLYPTSEHLFQSFKFQGHRPDLAEHLRTFSTRPSDVFKEARRFQADVRPDWLQVNVEKMDETLYHKFTQHNDLLAELMGTGNAELVEDSAKDAFWGIGADGRGRNELGKSLMRLRKRLRAESGGAGQPSVYGAFKTMMATALSPSTKNQVPTHRATPTNTALCEYCHQRPKYQNHPYCGKTCAKQAKATAQTPNLCIQCHKRPKHGNHDYCGRTCATYAKQAKMTVQIPSMCVQCHKRPKHGNHDYCGRTCAQIAKNRLAAFGPPGTSIPSTPSSLLSPDSLRRKSSESIDYSPNKRAKPDIISPAHSKRDSAPVIFNPSPLPRAPAPVSTPSDDKRNIVYTTEPSTRTVRSDVVSFPRIKISPAASPSLRSPAVVIRIPSSRTNISSSGAVSSDDEDAYYSCPDEDAPTSPGKYIGFRR</sequence>
<dbReference type="GeneID" id="18820944"/>
<dbReference type="KEGG" id="sla:SERLADRAFT_477153"/>
<reference evidence="3" key="1">
    <citation type="submission" date="2011-04" db="EMBL/GenBank/DDBJ databases">
        <title>Evolution of plant cell wall degrading machinery underlies the functional diversity of forest fungi.</title>
        <authorList>
            <consortium name="US DOE Joint Genome Institute (JGI-PGF)"/>
            <person name="Eastwood D.C."/>
            <person name="Floudas D."/>
            <person name="Binder M."/>
            <person name="Majcherczyk A."/>
            <person name="Schneider P."/>
            <person name="Aerts A."/>
            <person name="Asiegbu F.O."/>
            <person name="Baker S.E."/>
            <person name="Barry K."/>
            <person name="Bendiksby M."/>
            <person name="Blumentritt M."/>
            <person name="Coutinho P.M."/>
            <person name="Cullen D."/>
            <person name="Cullen D."/>
            <person name="Gathman A."/>
            <person name="Goodell B."/>
            <person name="Henrissat B."/>
            <person name="Ihrmark K."/>
            <person name="Kauserud H."/>
            <person name="Kohler A."/>
            <person name="LaButti K."/>
            <person name="Lapidus A."/>
            <person name="Lavin J.L."/>
            <person name="Lee Y.-H."/>
            <person name="Lindquist E."/>
            <person name="Lilly W."/>
            <person name="Lucas S."/>
            <person name="Morin E."/>
            <person name="Murat C."/>
            <person name="Oguiza J.A."/>
            <person name="Park J."/>
            <person name="Pisabarro A.G."/>
            <person name="Riley R."/>
            <person name="Rosling A."/>
            <person name="Salamov A."/>
            <person name="Schmidt O."/>
            <person name="Schmutz J."/>
            <person name="Skrede I."/>
            <person name="Stenlid J."/>
            <person name="Wiebenga A."/>
            <person name="Xie X."/>
            <person name="Kues U."/>
            <person name="Hibbett D.S."/>
            <person name="Hoffmeister D."/>
            <person name="Hogberg N."/>
            <person name="Martin F."/>
            <person name="Grigoriev I.V."/>
            <person name="Watkinson S.C."/>
        </authorList>
    </citation>
    <scope>NUCLEOTIDE SEQUENCE</scope>
    <source>
        <strain evidence="3">S7.9</strain>
    </source>
</reference>
<dbReference type="InterPro" id="IPR037238">
    <property type="entry name" value="YbiA-like_sf"/>
</dbReference>
<dbReference type="NCBIfam" id="TIGR02464">
    <property type="entry name" value="ribofla_fusion"/>
    <property type="match status" value="1"/>
</dbReference>
<dbReference type="CDD" id="cd15457">
    <property type="entry name" value="NADAR"/>
    <property type="match status" value="1"/>
</dbReference>
<protein>
    <recommendedName>
        <fullName evidence="2">NADAR domain-containing protein</fullName>
    </recommendedName>
</protein>
<feature type="domain" description="NADAR" evidence="2">
    <location>
        <begin position="45"/>
        <end position="187"/>
    </location>
</feature>
<evidence type="ECO:0000259" key="2">
    <source>
        <dbReference type="Pfam" id="PF08719"/>
    </source>
</evidence>
<name>F8P8F8_SERL9</name>
<dbReference type="OrthoDB" id="206452at2759"/>
<dbReference type="Pfam" id="PF08719">
    <property type="entry name" value="NADAR"/>
    <property type="match status" value="1"/>
</dbReference>
<dbReference type="Gene3D" id="1.10.357.40">
    <property type="entry name" value="YbiA-like"/>
    <property type="match status" value="1"/>
</dbReference>
<dbReference type="InterPro" id="IPR012816">
    <property type="entry name" value="NADAR"/>
</dbReference>